<comment type="caution">
    <text evidence="2">The sequence shown here is derived from an EMBL/GenBank/DDBJ whole genome shotgun (WGS) entry which is preliminary data.</text>
</comment>
<dbReference type="SUPFAM" id="SSF47769">
    <property type="entry name" value="SAM/Pointed domain"/>
    <property type="match status" value="2"/>
</dbReference>
<accession>A0A8X7V0Z0</accession>
<dbReference type="EMBL" id="JAAMPC010000008">
    <property type="protein sequence ID" value="KAG2298124.1"/>
    <property type="molecule type" value="Genomic_DNA"/>
</dbReference>
<protein>
    <recommendedName>
        <fullName evidence="1">SAM domain-containing protein</fullName>
    </recommendedName>
</protein>
<organism evidence="2 3">
    <name type="scientific">Brassica carinata</name>
    <name type="common">Ethiopian mustard</name>
    <name type="synonym">Abyssinian cabbage</name>
    <dbReference type="NCBI Taxonomy" id="52824"/>
    <lineage>
        <taxon>Eukaryota</taxon>
        <taxon>Viridiplantae</taxon>
        <taxon>Streptophyta</taxon>
        <taxon>Embryophyta</taxon>
        <taxon>Tracheophyta</taxon>
        <taxon>Spermatophyta</taxon>
        <taxon>Magnoliopsida</taxon>
        <taxon>eudicotyledons</taxon>
        <taxon>Gunneridae</taxon>
        <taxon>Pentapetalae</taxon>
        <taxon>rosids</taxon>
        <taxon>malvids</taxon>
        <taxon>Brassicales</taxon>
        <taxon>Brassicaceae</taxon>
        <taxon>Brassiceae</taxon>
        <taxon>Brassica</taxon>
    </lineage>
</organism>
<dbReference type="Pfam" id="PF07647">
    <property type="entry name" value="SAM_2"/>
    <property type="match status" value="1"/>
</dbReference>
<name>A0A8X7V0Z0_BRACI</name>
<dbReference type="InterPro" id="IPR013761">
    <property type="entry name" value="SAM/pointed_sf"/>
</dbReference>
<sequence length="115" mass="13274">MLSKLGLEEYKKNFKRGHFTDLTLPLLTYSDLQEVNIPSGAKAFDTRPYQEGTLRRGKNYAIKLGLEEYKKNFKRGHFTDLTLPLLTYSDLQEVNIPSGAKAFDTRPYQEGTLRR</sequence>
<gene>
    <name evidence="2" type="ORF">Bca52824_034596</name>
</gene>
<evidence type="ECO:0000259" key="1">
    <source>
        <dbReference type="Pfam" id="PF07647"/>
    </source>
</evidence>
<evidence type="ECO:0000313" key="2">
    <source>
        <dbReference type="EMBL" id="KAG2298124.1"/>
    </source>
</evidence>
<dbReference type="Proteomes" id="UP000886595">
    <property type="component" value="Unassembled WGS sequence"/>
</dbReference>
<proteinExistence type="predicted"/>
<feature type="domain" description="SAM" evidence="1">
    <location>
        <begin position="2"/>
        <end position="39"/>
    </location>
</feature>
<keyword evidence="3" id="KW-1185">Reference proteome</keyword>
<dbReference type="CDD" id="cd09487">
    <property type="entry name" value="SAM_superfamily"/>
    <property type="match status" value="2"/>
</dbReference>
<dbReference type="AlphaFoldDB" id="A0A8X7V0Z0"/>
<dbReference type="InterPro" id="IPR001660">
    <property type="entry name" value="SAM"/>
</dbReference>
<evidence type="ECO:0000313" key="3">
    <source>
        <dbReference type="Proteomes" id="UP000886595"/>
    </source>
</evidence>
<reference evidence="2 3" key="1">
    <citation type="submission" date="2020-02" db="EMBL/GenBank/DDBJ databases">
        <authorList>
            <person name="Ma Q."/>
            <person name="Huang Y."/>
            <person name="Song X."/>
            <person name="Pei D."/>
        </authorList>
    </citation>
    <scope>NUCLEOTIDE SEQUENCE [LARGE SCALE GENOMIC DNA]</scope>
    <source>
        <strain evidence="2">Sxm20200214</strain>
        <tissue evidence="2">Leaf</tissue>
    </source>
</reference>
<dbReference type="Gene3D" id="1.10.150.50">
    <property type="entry name" value="Transcription Factor, Ets-1"/>
    <property type="match status" value="2"/>
</dbReference>